<feature type="compositionally biased region" description="Polar residues" evidence="1">
    <location>
        <begin position="339"/>
        <end position="352"/>
    </location>
</feature>
<feature type="compositionally biased region" description="Low complexity" evidence="1">
    <location>
        <begin position="551"/>
        <end position="561"/>
    </location>
</feature>
<dbReference type="STRING" id="1077348.A0A2G8SVC6"/>
<dbReference type="PANTHER" id="PTHR34065">
    <property type="entry name" value="CELL DIVISION CONTROL PROTEIN 14"/>
    <property type="match status" value="1"/>
</dbReference>
<feature type="region of interest" description="Disordered" evidence="1">
    <location>
        <begin position="380"/>
        <end position="534"/>
    </location>
</feature>
<name>A0A2G8SVC6_9APHY</name>
<dbReference type="InterPro" id="IPR012535">
    <property type="entry name" value="Cell_div_Cdc14"/>
</dbReference>
<feature type="compositionally biased region" description="Pro residues" evidence="1">
    <location>
        <begin position="478"/>
        <end position="490"/>
    </location>
</feature>
<accession>A0A2G8SVC6</accession>
<sequence length="608" mass="63455">MNPDGEGSYANTAPMHVILQDALDDLASTRTSTTSKGDALVAIEHVLAETADPRAVGLPGYFNALQDTFQCNVSSRIISWTSVASALLDKALTRGSTDNVTKCEVMTLSSQLAQGMTIIQGVALVHKPSKQFLGRRYPLEVLLDLLLVSRHLNPPTTSSTPTSPRNDPSSAPPLKSCDVPLASVVLDTLLCVLVDSSPALRVFEDLNGVQVVVKILKRAGTPREVRMKCLEFLYFYLLDETAPPEASIDAVVSNLTIPDTPPTRPTHRSTSSLSVASGFTTTPSSRSSSGSSAFSVLSTSTTGTSASLHETPISPKPQASTETPEKPPLKLKSVIPGLTLSTRNVTPPSNRTAGDASALGRGQPRSKLLILKKEVDYVPLSPKKPQLSHLSRGPSGLRPKHPDHRGTGSTSQLRSSGTPTDTGAGDARQSSAGSGTPRTRPSTPLTSHSRSHSSHSRGLSVSSISSISSVESASLRTPPNPNPNPNPKPGSGPASVPGPRRDRLRGAHTEILDTPKPASAKVQMHRRAQSLADFSSPSSAAAAAVVESPLAASRSASAPTGTGSGSGRVGANRGAKTMAEKKEILGTMLGNVDALVEGVKKAGVWGLS</sequence>
<feature type="compositionally biased region" description="Low complexity" evidence="1">
    <location>
        <begin position="154"/>
        <end position="169"/>
    </location>
</feature>
<reference evidence="2 3" key="1">
    <citation type="journal article" date="2015" name="Sci. Rep.">
        <title>Chromosome-level genome map provides insights into diverse defense mechanisms in the medicinal fungus Ganoderma sinense.</title>
        <authorList>
            <person name="Zhu Y."/>
            <person name="Xu J."/>
            <person name="Sun C."/>
            <person name="Zhou S."/>
            <person name="Xu H."/>
            <person name="Nelson D.R."/>
            <person name="Qian J."/>
            <person name="Song J."/>
            <person name="Luo H."/>
            <person name="Xiang L."/>
            <person name="Li Y."/>
            <person name="Xu Z."/>
            <person name="Ji A."/>
            <person name="Wang L."/>
            <person name="Lu S."/>
            <person name="Hayward A."/>
            <person name="Sun W."/>
            <person name="Li X."/>
            <person name="Schwartz D.C."/>
            <person name="Wang Y."/>
            <person name="Chen S."/>
        </authorList>
    </citation>
    <scope>NUCLEOTIDE SEQUENCE [LARGE SCALE GENOMIC DNA]</scope>
    <source>
        <strain evidence="2 3">ZZ0214-1</strain>
    </source>
</reference>
<dbReference type="Proteomes" id="UP000230002">
    <property type="component" value="Unassembled WGS sequence"/>
</dbReference>
<feature type="compositionally biased region" description="Low complexity" evidence="1">
    <location>
        <begin position="268"/>
        <end position="307"/>
    </location>
</feature>
<feature type="region of interest" description="Disordered" evidence="1">
    <location>
        <begin position="258"/>
        <end position="365"/>
    </location>
</feature>
<feature type="region of interest" description="Disordered" evidence="1">
    <location>
        <begin position="551"/>
        <end position="575"/>
    </location>
</feature>
<evidence type="ECO:0008006" key="4">
    <source>
        <dbReference type="Google" id="ProtNLM"/>
    </source>
</evidence>
<feature type="compositionally biased region" description="Basic and acidic residues" evidence="1">
    <location>
        <begin position="499"/>
        <end position="513"/>
    </location>
</feature>
<evidence type="ECO:0000313" key="2">
    <source>
        <dbReference type="EMBL" id="PIL37692.1"/>
    </source>
</evidence>
<proteinExistence type="predicted"/>
<dbReference type="PANTHER" id="PTHR34065:SF1">
    <property type="entry name" value="CELL DIVISION CONTROL PROTEIN 14"/>
    <property type="match status" value="1"/>
</dbReference>
<gene>
    <name evidence="2" type="ORF">GSI_01386</name>
</gene>
<comment type="caution">
    <text evidence="2">The sequence shown here is derived from an EMBL/GenBank/DDBJ whole genome shotgun (WGS) entry which is preliminary data.</text>
</comment>
<keyword evidence="3" id="KW-1185">Reference proteome</keyword>
<dbReference type="AlphaFoldDB" id="A0A2G8SVC6"/>
<evidence type="ECO:0000313" key="3">
    <source>
        <dbReference type="Proteomes" id="UP000230002"/>
    </source>
</evidence>
<dbReference type="Pfam" id="PF08045">
    <property type="entry name" value="CDC14"/>
    <property type="match status" value="2"/>
</dbReference>
<feature type="region of interest" description="Disordered" evidence="1">
    <location>
        <begin position="154"/>
        <end position="173"/>
    </location>
</feature>
<feature type="compositionally biased region" description="Polar residues" evidence="1">
    <location>
        <begin position="407"/>
        <end position="421"/>
    </location>
</feature>
<evidence type="ECO:0000256" key="1">
    <source>
        <dbReference type="SAM" id="MobiDB-lite"/>
    </source>
</evidence>
<feature type="compositionally biased region" description="Low complexity" evidence="1">
    <location>
        <begin position="456"/>
        <end position="470"/>
    </location>
</feature>
<dbReference type="OrthoDB" id="5357220at2759"/>
<protein>
    <recommendedName>
        <fullName evidence="4">Cell division control protein 14</fullName>
    </recommendedName>
</protein>
<feature type="compositionally biased region" description="Low complexity" evidence="1">
    <location>
        <begin position="433"/>
        <end position="448"/>
    </location>
</feature>
<organism evidence="2 3">
    <name type="scientific">Ganoderma sinense ZZ0214-1</name>
    <dbReference type="NCBI Taxonomy" id="1077348"/>
    <lineage>
        <taxon>Eukaryota</taxon>
        <taxon>Fungi</taxon>
        <taxon>Dikarya</taxon>
        <taxon>Basidiomycota</taxon>
        <taxon>Agaricomycotina</taxon>
        <taxon>Agaricomycetes</taxon>
        <taxon>Polyporales</taxon>
        <taxon>Polyporaceae</taxon>
        <taxon>Ganoderma</taxon>
    </lineage>
</organism>
<dbReference type="EMBL" id="AYKW01000001">
    <property type="protein sequence ID" value="PIL37692.1"/>
    <property type="molecule type" value="Genomic_DNA"/>
</dbReference>